<dbReference type="EMBL" id="BOOO01000038">
    <property type="protein sequence ID" value="GII33209.1"/>
    <property type="molecule type" value="Genomic_DNA"/>
</dbReference>
<name>A0A8J3TZE6_9ACTN</name>
<comment type="caution">
    <text evidence="2">The sequence shown here is derived from an EMBL/GenBank/DDBJ whole genome shotgun (WGS) entry which is preliminary data.</text>
</comment>
<evidence type="ECO:0000256" key="1">
    <source>
        <dbReference type="SAM" id="MobiDB-lite"/>
    </source>
</evidence>
<keyword evidence="3" id="KW-1185">Reference proteome</keyword>
<gene>
    <name evidence="2" type="ORF">Pmi06nite_66510</name>
</gene>
<dbReference type="Proteomes" id="UP000650628">
    <property type="component" value="Unassembled WGS sequence"/>
</dbReference>
<proteinExistence type="predicted"/>
<evidence type="ECO:0000313" key="3">
    <source>
        <dbReference type="Proteomes" id="UP000650628"/>
    </source>
</evidence>
<accession>A0A8J3TZE6</accession>
<dbReference type="AlphaFoldDB" id="A0A8J3TZE6"/>
<reference evidence="2 3" key="1">
    <citation type="submission" date="2021-01" db="EMBL/GenBank/DDBJ databases">
        <title>Whole genome shotgun sequence of Planotetraspora mira NBRC 15435.</title>
        <authorList>
            <person name="Komaki H."/>
            <person name="Tamura T."/>
        </authorList>
    </citation>
    <scope>NUCLEOTIDE SEQUENCE [LARGE SCALE GENOMIC DNA]</scope>
    <source>
        <strain evidence="2 3">NBRC 15435</strain>
    </source>
</reference>
<organism evidence="2 3">
    <name type="scientific">Planotetraspora mira</name>
    <dbReference type="NCBI Taxonomy" id="58121"/>
    <lineage>
        <taxon>Bacteria</taxon>
        <taxon>Bacillati</taxon>
        <taxon>Actinomycetota</taxon>
        <taxon>Actinomycetes</taxon>
        <taxon>Streptosporangiales</taxon>
        <taxon>Streptosporangiaceae</taxon>
        <taxon>Planotetraspora</taxon>
    </lineage>
</organism>
<protein>
    <submittedName>
        <fullName evidence="2">Uncharacterized protein</fullName>
    </submittedName>
</protein>
<evidence type="ECO:0000313" key="2">
    <source>
        <dbReference type="EMBL" id="GII33209.1"/>
    </source>
</evidence>
<feature type="region of interest" description="Disordered" evidence="1">
    <location>
        <begin position="80"/>
        <end position="116"/>
    </location>
</feature>
<sequence length="116" mass="12756">MDRQFAALQHVDLALIDVETEDLKTEFGHACRMCGTQISGAKHGETVRHGMLPSYPIFVIWHRTEAVNCPRHRVGKQFLAPTVGGADDQGVVTPRQESRCPDVPQGGRGVHSPTGW</sequence>